<dbReference type="Gene3D" id="3.20.20.370">
    <property type="entry name" value="Glycoside hydrolase/deacetylase"/>
    <property type="match status" value="1"/>
</dbReference>
<dbReference type="PANTHER" id="PTHR34216">
    <property type="match status" value="1"/>
</dbReference>
<feature type="compositionally biased region" description="Polar residues" evidence="3">
    <location>
        <begin position="1"/>
        <end position="32"/>
    </location>
</feature>
<dbReference type="SUPFAM" id="SSF88713">
    <property type="entry name" value="Glycoside hydrolase/deacetylase"/>
    <property type="match status" value="1"/>
</dbReference>
<comment type="subcellular location">
    <subcellularLocation>
        <location evidence="1">Secreted</location>
    </subcellularLocation>
</comment>
<dbReference type="Pfam" id="PF01522">
    <property type="entry name" value="Polysacc_deac_1"/>
    <property type="match status" value="1"/>
</dbReference>
<comment type="caution">
    <text evidence="5">The sequence shown here is derived from an EMBL/GenBank/DDBJ whole genome shotgun (WGS) entry which is preliminary data.</text>
</comment>
<keyword evidence="2" id="KW-0732">Signal</keyword>
<dbReference type="GO" id="GO:0005576">
    <property type="term" value="C:extracellular region"/>
    <property type="evidence" value="ECO:0007669"/>
    <property type="project" value="UniProtKB-SubCell"/>
</dbReference>
<dbReference type="Proteomes" id="UP000297839">
    <property type="component" value="Unassembled WGS sequence"/>
</dbReference>
<sequence length="471" mass="52219">MYRASSEASTPSRMVSTSMPTGPSRLTAQATKSRVRESENEGARMTPVPSSTGWPCEPVPKRRSCGSSASAIASAMRRIACATMNARRSASKRSRCDRSSSVSSSRRENAAHASHPSIAGRAVQTSTPADCMTCPCRARAAPCHIMVACTPVTQGSRWPFRTTALPDYRPSRAAPTGRLWRMHIIDTYLRTNFPGQDMRDEQRQASRKPIAILSYHQTARPPKRGTPVRALVLPPWRFALQMHALKLLGWQGLSMRDLEPYLQGEKAGKVFGITMDDGYLNNHQHALPILRRMGFTATAYIVTAQIGGSNAWDHGKGVPTVPLMGLEHLRDWMDAGMEVGAHTRNHVNLCECDAQTAQAEIEGSKRDLEQALGIEVRSFCYPYGEHRAEHAEMVRRSGYANGTTIVSSRARPGEDDPMRLPRISVHLYDKLPLQLAQVTTDFEDWRMQRPNRRTSPLSRWYQPPGTTGASA</sequence>
<gene>
    <name evidence="5" type="ORF">EZ216_10025</name>
</gene>
<name>A0A4Z0BXB0_9BURK</name>
<evidence type="ECO:0000313" key="6">
    <source>
        <dbReference type="Proteomes" id="UP000297839"/>
    </source>
</evidence>
<feature type="region of interest" description="Disordered" evidence="3">
    <location>
        <begin position="446"/>
        <end position="471"/>
    </location>
</feature>
<organism evidence="5 6">
    <name type="scientific">Ramlibacter humi</name>
    <dbReference type="NCBI Taxonomy" id="2530451"/>
    <lineage>
        <taxon>Bacteria</taxon>
        <taxon>Pseudomonadati</taxon>
        <taxon>Pseudomonadota</taxon>
        <taxon>Betaproteobacteria</taxon>
        <taxon>Burkholderiales</taxon>
        <taxon>Comamonadaceae</taxon>
        <taxon>Ramlibacter</taxon>
    </lineage>
</organism>
<dbReference type="CDD" id="cd10918">
    <property type="entry name" value="CE4_NodB_like_5s_6s"/>
    <property type="match status" value="1"/>
</dbReference>
<dbReference type="AlphaFoldDB" id="A0A4Z0BXB0"/>
<protein>
    <submittedName>
        <fullName evidence="5">Polysaccharide deacetylase family protein</fullName>
    </submittedName>
</protein>
<evidence type="ECO:0000256" key="1">
    <source>
        <dbReference type="ARBA" id="ARBA00004613"/>
    </source>
</evidence>
<feature type="domain" description="NodB homology" evidence="4">
    <location>
        <begin position="269"/>
        <end position="471"/>
    </location>
</feature>
<dbReference type="GO" id="GO:0016810">
    <property type="term" value="F:hydrolase activity, acting on carbon-nitrogen (but not peptide) bonds"/>
    <property type="evidence" value="ECO:0007669"/>
    <property type="project" value="InterPro"/>
</dbReference>
<dbReference type="PANTHER" id="PTHR34216:SF3">
    <property type="entry name" value="POLY-BETA-1,6-N-ACETYL-D-GLUCOSAMINE N-DEACETYLASE"/>
    <property type="match status" value="1"/>
</dbReference>
<dbReference type="GO" id="GO:0005975">
    <property type="term" value="P:carbohydrate metabolic process"/>
    <property type="evidence" value="ECO:0007669"/>
    <property type="project" value="InterPro"/>
</dbReference>
<proteinExistence type="predicted"/>
<dbReference type="InterPro" id="IPR051398">
    <property type="entry name" value="Polysacch_Deacetylase"/>
</dbReference>
<dbReference type="EMBL" id="SMLK01000002">
    <property type="protein sequence ID" value="TFZ03966.1"/>
    <property type="molecule type" value="Genomic_DNA"/>
</dbReference>
<keyword evidence="6" id="KW-1185">Reference proteome</keyword>
<evidence type="ECO:0000259" key="4">
    <source>
        <dbReference type="PROSITE" id="PS51677"/>
    </source>
</evidence>
<evidence type="ECO:0000313" key="5">
    <source>
        <dbReference type="EMBL" id="TFZ03966.1"/>
    </source>
</evidence>
<dbReference type="InterPro" id="IPR002509">
    <property type="entry name" value="NODB_dom"/>
</dbReference>
<feature type="region of interest" description="Disordered" evidence="3">
    <location>
        <begin position="84"/>
        <end position="121"/>
    </location>
</feature>
<evidence type="ECO:0000256" key="2">
    <source>
        <dbReference type="ARBA" id="ARBA00022729"/>
    </source>
</evidence>
<reference evidence="5 6" key="1">
    <citation type="submission" date="2019-03" db="EMBL/GenBank/DDBJ databases">
        <title>Ramlibacter sp. 18x22-1, whole genome shotgun sequence.</title>
        <authorList>
            <person name="Zhang X."/>
            <person name="Feng G."/>
            <person name="Zhu H."/>
        </authorList>
    </citation>
    <scope>NUCLEOTIDE SEQUENCE [LARGE SCALE GENOMIC DNA]</scope>
    <source>
        <strain evidence="5 6">18x22-1</strain>
    </source>
</reference>
<feature type="region of interest" description="Disordered" evidence="3">
    <location>
        <begin position="1"/>
        <end position="59"/>
    </location>
</feature>
<evidence type="ECO:0000256" key="3">
    <source>
        <dbReference type="SAM" id="MobiDB-lite"/>
    </source>
</evidence>
<dbReference type="InterPro" id="IPR011330">
    <property type="entry name" value="Glyco_hydro/deAcase_b/a-brl"/>
</dbReference>
<accession>A0A4Z0BXB0</accession>
<dbReference type="OrthoDB" id="9814639at2"/>
<dbReference type="PROSITE" id="PS51677">
    <property type="entry name" value="NODB"/>
    <property type="match status" value="1"/>
</dbReference>